<dbReference type="InterPro" id="IPR050660">
    <property type="entry name" value="NEK_Ser/Thr_kinase"/>
</dbReference>
<dbReference type="Proteomes" id="UP001141327">
    <property type="component" value="Unassembled WGS sequence"/>
</dbReference>
<evidence type="ECO:0000256" key="6">
    <source>
        <dbReference type="ARBA" id="ARBA00022777"/>
    </source>
</evidence>
<evidence type="ECO:0000256" key="2">
    <source>
        <dbReference type="ARBA" id="ARBA00012513"/>
    </source>
</evidence>
<feature type="domain" description="Protein kinase" evidence="11">
    <location>
        <begin position="29"/>
        <end position="296"/>
    </location>
</feature>
<evidence type="ECO:0000256" key="1">
    <source>
        <dbReference type="ARBA" id="ARBA00010886"/>
    </source>
</evidence>
<dbReference type="Pfam" id="PF00069">
    <property type="entry name" value="Pkinase"/>
    <property type="match status" value="1"/>
</dbReference>
<accession>A0ABQ8UJ89</accession>
<evidence type="ECO:0000256" key="7">
    <source>
        <dbReference type="ARBA" id="ARBA00022840"/>
    </source>
</evidence>
<dbReference type="InterPro" id="IPR008271">
    <property type="entry name" value="Ser/Thr_kinase_AS"/>
</dbReference>
<dbReference type="InterPro" id="IPR011989">
    <property type="entry name" value="ARM-like"/>
</dbReference>
<sequence>MPEGALFTTEPHQLADAALALEPTIGPHYRRRRILGAGAFGVTFLCQDTRDLLGRTQVVVKVLRPGDNHGLFLKELFLLARLRNEHILQAAGEPFEAPVELGGSPCVCLVTPYCEGGDLDGVIRRGTTPAERSRITRSLVDGLHYMHGAPIPESPYPVLHNDLKPANVLMRLNSNTGEFEAVLADLGLACQYSGRTKDGAGRLVAGTPGFMAPEVITTGNTLASDVYSLGCLLWCLYTSTDGAHRVDQDLDPDELAVAFAEIPDPVVRGLLVRMCARDPRERPTIHAVWDALNPPMVPLTGLPRKAAEELRASMGLERPIVLDDLGGWYTRLTSGDPRPTCPARALVGLLQCPEVTGRPATLTKLLETLANLCLADDLARTSLGQSGVATPLVELLKNNSTITATNHDLLVQLLRSIGSLVSDKEAYRAGVADRLIQLLRSDPDLFTAHPVVAGHLLTAIGNLAEASPEKLRRADGVAALAQRLTVSTPEAATPLIRAIGNLARDKQACRAFCAAGVATSLIMLLQNNRSLTASLPPFPPQPRLAAEFYRTLSIFASDKEEVRSAFCQSRLASQLEDLLGCPELGADTFAAHRLLWALCNLAVTAAELRTALRRVIPSLVTLLKSRSAATADLSVATQIVAAIGMLAQSAENVEAFGHAGVAAPLVDMLQSHIALTLPCGALALDALARLAVSETNRSAFARIPATRPLLHRLLAAYPDPRGNKDHGRVLLALLFPSLETPVSSLPRSAMNELRAALGRDFADGRPVLLGDLSDWYPWLTSDPLATCPARALVGLLLCPEVANEPAALAELLWTLGTLCRGSAPSAVRARTALGAADVACPLNHLLAWHLSLLGDPRRATDSVLAQVIDTTIPLQDRFLLRALANLALDAENSLALCSAGVPPQLVGRLTMHCRVITSPLAKQLLTAILQLLCTRSTSRAFEQAGMVPAFVGLLRQCEPTLATSDSDQFRQLLDILALMAVDHAAAFGRAGLAAPLVGLLTATPAATTLVTRPVFRMLCLLIVDEENLAAFKGIPATRPLVERLLATYPEGDVGRLVLGRLS</sequence>
<evidence type="ECO:0000313" key="12">
    <source>
        <dbReference type="EMBL" id="KAJ4457772.1"/>
    </source>
</evidence>
<dbReference type="SMART" id="SM00220">
    <property type="entry name" value="S_TKc"/>
    <property type="match status" value="1"/>
</dbReference>
<feature type="binding site" evidence="10">
    <location>
        <position position="61"/>
    </location>
    <ligand>
        <name>ATP</name>
        <dbReference type="ChEBI" id="CHEBI:30616"/>
    </ligand>
</feature>
<protein>
    <recommendedName>
        <fullName evidence="2">non-specific serine/threonine protein kinase</fullName>
        <ecNumber evidence="2">2.7.11.1</ecNumber>
    </recommendedName>
</protein>
<evidence type="ECO:0000259" key="11">
    <source>
        <dbReference type="PROSITE" id="PS50011"/>
    </source>
</evidence>
<keyword evidence="13" id="KW-1185">Reference proteome</keyword>
<reference evidence="12" key="1">
    <citation type="journal article" date="2022" name="bioRxiv">
        <title>Genomics of Preaxostyla Flagellates Illuminates Evolutionary Transitions and the Path Towards Mitochondrial Loss.</title>
        <authorList>
            <person name="Novak L.V.F."/>
            <person name="Treitli S.C."/>
            <person name="Pyrih J."/>
            <person name="Halakuc P."/>
            <person name="Pipaliya S.V."/>
            <person name="Vacek V."/>
            <person name="Brzon O."/>
            <person name="Soukal P."/>
            <person name="Eme L."/>
            <person name="Dacks J.B."/>
            <person name="Karnkowska A."/>
            <person name="Elias M."/>
            <person name="Hampl V."/>
        </authorList>
    </citation>
    <scope>NUCLEOTIDE SEQUENCE</scope>
    <source>
        <strain evidence="12">RCP-MX</strain>
    </source>
</reference>
<dbReference type="PANTHER" id="PTHR43671">
    <property type="entry name" value="SERINE/THREONINE-PROTEIN KINASE NEK"/>
    <property type="match status" value="1"/>
</dbReference>
<dbReference type="PROSITE" id="PS50011">
    <property type="entry name" value="PROTEIN_KINASE_DOM"/>
    <property type="match status" value="1"/>
</dbReference>
<dbReference type="PROSITE" id="PS00107">
    <property type="entry name" value="PROTEIN_KINASE_ATP"/>
    <property type="match status" value="1"/>
</dbReference>
<keyword evidence="3" id="KW-0723">Serine/threonine-protein kinase</keyword>
<comment type="catalytic activity">
    <reaction evidence="8">
        <text>L-threonyl-[protein] + ATP = O-phospho-L-threonyl-[protein] + ADP + H(+)</text>
        <dbReference type="Rhea" id="RHEA:46608"/>
        <dbReference type="Rhea" id="RHEA-COMP:11060"/>
        <dbReference type="Rhea" id="RHEA-COMP:11605"/>
        <dbReference type="ChEBI" id="CHEBI:15378"/>
        <dbReference type="ChEBI" id="CHEBI:30013"/>
        <dbReference type="ChEBI" id="CHEBI:30616"/>
        <dbReference type="ChEBI" id="CHEBI:61977"/>
        <dbReference type="ChEBI" id="CHEBI:456216"/>
        <dbReference type="EC" id="2.7.11.1"/>
    </reaction>
</comment>
<evidence type="ECO:0000256" key="3">
    <source>
        <dbReference type="ARBA" id="ARBA00022527"/>
    </source>
</evidence>
<dbReference type="InterPro" id="IPR017441">
    <property type="entry name" value="Protein_kinase_ATP_BS"/>
</dbReference>
<dbReference type="SUPFAM" id="SSF48371">
    <property type="entry name" value="ARM repeat"/>
    <property type="match status" value="2"/>
</dbReference>
<gene>
    <name evidence="12" type="ORF">PAPYR_6703</name>
</gene>
<dbReference type="PROSITE" id="PS00108">
    <property type="entry name" value="PROTEIN_KINASE_ST"/>
    <property type="match status" value="1"/>
</dbReference>
<proteinExistence type="inferred from homology"/>
<name>A0ABQ8UJ89_9EUKA</name>
<organism evidence="12 13">
    <name type="scientific">Paratrimastix pyriformis</name>
    <dbReference type="NCBI Taxonomy" id="342808"/>
    <lineage>
        <taxon>Eukaryota</taxon>
        <taxon>Metamonada</taxon>
        <taxon>Preaxostyla</taxon>
        <taxon>Paratrimastigidae</taxon>
        <taxon>Paratrimastix</taxon>
    </lineage>
</organism>
<dbReference type="Gene3D" id="1.25.10.10">
    <property type="entry name" value="Leucine-rich Repeat Variant"/>
    <property type="match status" value="3"/>
</dbReference>
<dbReference type="SUPFAM" id="SSF56112">
    <property type="entry name" value="Protein kinase-like (PK-like)"/>
    <property type="match status" value="1"/>
</dbReference>
<keyword evidence="4" id="KW-0808">Transferase</keyword>
<evidence type="ECO:0000256" key="9">
    <source>
        <dbReference type="ARBA" id="ARBA00048679"/>
    </source>
</evidence>
<evidence type="ECO:0000256" key="10">
    <source>
        <dbReference type="PROSITE-ProRule" id="PRU10141"/>
    </source>
</evidence>
<dbReference type="InterPro" id="IPR000719">
    <property type="entry name" value="Prot_kinase_dom"/>
</dbReference>
<keyword evidence="5 10" id="KW-0547">Nucleotide-binding</keyword>
<dbReference type="CDD" id="cd14014">
    <property type="entry name" value="STKc_PknB_like"/>
    <property type="match status" value="1"/>
</dbReference>
<evidence type="ECO:0000256" key="5">
    <source>
        <dbReference type="ARBA" id="ARBA00022741"/>
    </source>
</evidence>
<keyword evidence="6" id="KW-0418">Kinase</keyword>
<dbReference type="InterPro" id="IPR016024">
    <property type="entry name" value="ARM-type_fold"/>
</dbReference>
<evidence type="ECO:0000313" key="13">
    <source>
        <dbReference type="Proteomes" id="UP001141327"/>
    </source>
</evidence>
<dbReference type="InterPro" id="IPR011009">
    <property type="entry name" value="Kinase-like_dom_sf"/>
</dbReference>
<dbReference type="EC" id="2.7.11.1" evidence="2"/>
<evidence type="ECO:0000256" key="4">
    <source>
        <dbReference type="ARBA" id="ARBA00022679"/>
    </source>
</evidence>
<keyword evidence="7 10" id="KW-0067">ATP-binding</keyword>
<dbReference type="Gene3D" id="1.10.510.10">
    <property type="entry name" value="Transferase(Phosphotransferase) domain 1"/>
    <property type="match status" value="1"/>
</dbReference>
<evidence type="ECO:0000256" key="8">
    <source>
        <dbReference type="ARBA" id="ARBA00047899"/>
    </source>
</evidence>
<dbReference type="EMBL" id="JAPMOS010000040">
    <property type="protein sequence ID" value="KAJ4457772.1"/>
    <property type="molecule type" value="Genomic_DNA"/>
</dbReference>
<comment type="catalytic activity">
    <reaction evidence="9">
        <text>L-seryl-[protein] + ATP = O-phospho-L-seryl-[protein] + ADP + H(+)</text>
        <dbReference type="Rhea" id="RHEA:17989"/>
        <dbReference type="Rhea" id="RHEA-COMP:9863"/>
        <dbReference type="Rhea" id="RHEA-COMP:11604"/>
        <dbReference type="ChEBI" id="CHEBI:15378"/>
        <dbReference type="ChEBI" id="CHEBI:29999"/>
        <dbReference type="ChEBI" id="CHEBI:30616"/>
        <dbReference type="ChEBI" id="CHEBI:83421"/>
        <dbReference type="ChEBI" id="CHEBI:456216"/>
        <dbReference type="EC" id="2.7.11.1"/>
    </reaction>
</comment>
<comment type="caution">
    <text evidence="12">The sequence shown here is derived from an EMBL/GenBank/DDBJ whole genome shotgun (WGS) entry which is preliminary data.</text>
</comment>
<comment type="similarity">
    <text evidence="1">Belongs to the protein kinase superfamily. NEK Ser/Thr protein kinase family. NIMA subfamily.</text>
</comment>
<dbReference type="PANTHER" id="PTHR43671:SF98">
    <property type="entry name" value="SERINE_THREONINE-PROTEIN KINASE NEK11"/>
    <property type="match status" value="1"/>
</dbReference>